<evidence type="ECO:0000256" key="5">
    <source>
        <dbReference type="ARBA" id="ARBA00022989"/>
    </source>
</evidence>
<sequence>MNSVAPIKNRAPSLSGFIVIGTITLAVLALGIFLAINDPRSPSTLLSIFATRFLGILIEALPFLVLGTLVSGLIEAFVRQEDVLRWLPRNRYLATIGGAFMGLIFPVCECGVVPVARRLFTKGLPVSVGVAFLLAAPFMNPIVFASTFIAFGFGPIFILRFVVTAVVAITIGLIFATNSQPETLLQPASWQNEVLHGGPRRNWRDGLKRTLSVASNEFFEMGRYLYVGCLLASAMQTFVPQEALLAVGTGPILSVFIMQVLAFILSICSTVDSFFVLAFVNTFTMGSVVSFLTFGPMVDIKSTMMFMGVFKRRTVLYLILLPFVLNLLAGVLINALGGFF</sequence>
<feature type="transmembrane region" description="Helical" evidence="7">
    <location>
        <begin position="157"/>
        <end position="176"/>
    </location>
</feature>
<evidence type="ECO:0000256" key="1">
    <source>
        <dbReference type="ARBA" id="ARBA00004651"/>
    </source>
</evidence>
<evidence type="ECO:0000313" key="8">
    <source>
        <dbReference type="EMBL" id="QPC82570.1"/>
    </source>
</evidence>
<dbReference type="Proteomes" id="UP000594468">
    <property type="component" value="Chromosome"/>
</dbReference>
<feature type="transmembrane region" description="Helical" evidence="7">
    <location>
        <begin position="273"/>
        <end position="294"/>
    </location>
</feature>
<feature type="transmembrane region" description="Helical" evidence="7">
    <location>
        <begin position="128"/>
        <end position="151"/>
    </location>
</feature>
<feature type="transmembrane region" description="Helical" evidence="7">
    <location>
        <begin position="49"/>
        <end position="74"/>
    </location>
</feature>
<gene>
    <name evidence="8" type="ORF">G4Y79_23255</name>
</gene>
<evidence type="ECO:0000256" key="4">
    <source>
        <dbReference type="ARBA" id="ARBA00022692"/>
    </source>
</evidence>
<feature type="transmembrane region" description="Helical" evidence="7">
    <location>
        <begin position="94"/>
        <end position="116"/>
    </location>
</feature>
<comment type="subcellular location">
    <subcellularLocation>
        <location evidence="1">Cell membrane</location>
        <topology evidence="1">Multi-pass membrane protein</topology>
    </subcellularLocation>
</comment>
<proteinExistence type="inferred from homology"/>
<name>A0A7S8E8Y4_9CHLR</name>
<dbReference type="KEGG" id="pmet:G4Y79_23255"/>
<protein>
    <submittedName>
        <fullName evidence="8">Permease</fullName>
    </submittedName>
</protein>
<keyword evidence="5 7" id="KW-1133">Transmembrane helix</keyword>
<evidence type="ECO:0000256" key="2">
    <source>
        <dbReference type="ARBA" id="ARBA00006386"/>
    </source>
</evidence>
<keyword evidence="4 7" id="KW-0812">Transmembrane</keyword>
<dbReference type="RefSeq" id="WP_195170639.1">
    <property type="nucleotide sequence ID" value="NZ_CP062983.1"/>
</dbReference>
<dbReference type="Pfam" id="PF03773">
    <property type="entry name" value="ArsP_1"/>
    <property type="match status" value="1"/>
</dbReference>
<evidence type="ECO:0000256" key="7">
    <source>
        <dbReference type="SAM" id="Phobius"/>
    </source>
</evidence>
<keyword evidence="6 7" id="KW-0472">Membrane</keyword>
<organism evidence="8 9">
    <name type="scientific">Phototrophicus methaneseepsis</name>
    <dbReference type="NCBI Taxonomy" id="2710758"/>
    <lineage>
        <taxon>Bacteria</taxon>
        <taxon>Bacillati</taxon>
        <taxon>Chloroflexota</taxon>
        <taxon>Candidatus Thermofontia</taxon>
        <taxon>Phototrophicales</taxon>
        <taxon>Phototrophicaceae</taxon>
        <taxon>Phototrophicus</taxon>
    </lineage>
</organism>
<feature type="transmembrane region" description="Helical" evidence="7">
    <location>
        <begin position="243"/>
        <end position="267"/>
    </location>
</feature>
<dbReference type="PANTHER" id="PTHR34184">
    <property type="entry name" value="UPF0718 PROTEIN YCGR"/>
    <property type="match status" value="1"/>
</dbReference>
<dbReference type="GO" id="GO:0005886">
    <property type="term" value="C:plasma membrane"/>
    <property type="evidence" value="ECO:0007669"/>
    <property type="project" value="UniProtKB-SubCell"/>
</dbReference>
<reference evidence="8 9" key="1">
    <citation type="submission" date="2020-02" db="EMBL/GenBank/DDBJ databases">
        <authorList>
            <person name="Zheng R.K."/>
            <person name="Sun C.M."/>
        </authorList>
    </citation>
    <scope>NUCLEOTIDE SEQUENCE [LARGE SCALE GENOMIC DNA]</scope>
    <source>
        <strain evidence="9">rifampicinis</strain>
    </source>
</reference>
<dbReference type="AlphaFoldDB" id="A0A7S8E8Y4"/>
<evidence type="ECO:0000256" key="3">
    <source>
        <dbReference type="ARBA" id="ARBA00022475"/>
    </source>
</evidence>
<feature type="transmembrane region" description="Helical" evidence="7">
    <location>
        <begin position="14"/>
        <end position="37"/>
    </location>
</feature>
<keyword evidence="9" id="KW-1185">Reference proteome</keyword>
<accession>A0A7S8E8Y4</accession>
<dbReference type="PANTHER" id="PTHR34184:SF4">
    <property type="entry name" value="UPF0718 PROTEIN YCGR"/>
    <property type="match status" value="1"/>
</dbReference>
<keyword evidence="3" id="KW-1003">Cell membrane</keyword>
<evidence type="ECO:0000313" key="9">
    <source>
        <dbReference type="Proteomes" id="UP000594468"/>
    </source>
</evidence>
<comment type="similarity">
    <text evidence="2">Belongs to the UPF0718 family.</text>
</comment>
<dbReference type="EMBL" id="CP062983">
    <property type="protein sequence ID" value="QPC82570.1"/>
    <property type="molecule type" value="Genomic_DNA"/>
</dbReference>
<dbReference type="InterPro" id="IPR005524">
    <property type="entry name" value="DUF318"/>
</dbReference>
<evidence type="ECO:0000256" key="6">
    <source>
        <dbReference type="ARBA" id="ARBA00023136"/>
    </source>
</evidence>
<feature type="transmembrane region" description="Helical" evidence="7">
    <location>
        <begin position="315"/>
        <end position="337"/>
    </location>
</feature>
<dbReference type="InterPro" id="IPR052923">
    <property type="entry name" value="UPF0718"/>
</dbReference>